<name>A0ABU4R9H3_9FLAO</name>
<feature type="chain" id="PRO_5046551168" evidence="2">
    <location>
        <begin position="19"/>
        <end position="904"/>
    </location>
</feature>
<dbReference type="Gene3D" id="2.80.10.50">
    <property type="match status" value="4"/>
</dbReference>
<evidence type="ECO:0000259" key="3">
    <source>
        <dbReference type="Pfam" id="PF18962"/>
    </source>
</evidence>
<dbReference type="NCBIfam" id="TIGR02608">
    <property type="entry name" value="delta_60_rpt"/>
    <property type="match status" value="9"/>
</dbReference>
<dbReference type="InterPro" id="IPR026444">
    <property type="entry name" value="Secre_tail"/>
</dbReference>
<reference evidence="4 5" key="1">
    <citation type="submission" date="2023-11" db="EMBL/GenBank/DDBJ databases">
        <title>Unpublished Manusciprt.</title>
        <authorList>
            <person name="Saticioglu I.B."/>
            <person name="Ay H."/>
            <person name="Ajmi N."/>
            <person name="Altun S."/>
            <person name="Duman M."/>
        </authorList>
    </citation>
    <scope>NUCLEOTIDE SEQUENCE [LARGE SCALE GENOMIC DNA]</scope>
    <source>
        <strain evidence="4 5">Fl-318</strain>
    </source>
</reference>
<sequence>MKKFYLLLLLFLSLKLLAQNPGLDPTFNPKDDGVYQQKIGSGAVLLPNNKILSVYKNGQVECNVLLLNPDGSRDNTFNTTASFSSKDIRIFAKSDGAFLTLDYSGKLKAFHADGTLNTGFTITTIKNTNTDTYRINDIIYQDDGKIILYGAFDTLNDVYAVGFVRLNADGSLDPTFKWKSAGKKIVIQNDGNYVAVGGTRPSRYFADGKIDPTFKIIATIDPVQKFVTNGFETADNSTIDDIAVQPDGKVIAVGCNYVENGRTISYSIVRLNANGTRDTGFKLFTDREQRIRKVYIQKDNKIILNIDYYKFIRLNPDGSTDPTFKYTNTVGFLNEGVLQFQGDKMIISARFKDSQGITRADIHRINVDGSLDLTFNPHSGPNLFFNETSPFLSKVLLDQKVLLVGNFTTYNDIPVRNICRLNQNGTYDPSFKLDPKIRILADTDSSYRILEQKDGKIILVHNGTLLIDGRTTSIIRLKPDGTIDPTFNIDQYVSYNPSDIQLLSNGKILMIGENGVFINTGGSYYSFNIIQFNSDGSLDNGYKSVQYKKPFRIAPLSDNKVLVSFLDYNPNYTYYPVLKLNEDGTKDASFKSGIYPYSKIKELNDGKLLITYYDRYRTGSNGEDLYLTRVNSDGSADPTFSTYSFASSKVNRSDFYENGEINLFLATYATDSTKKVTLSSDGKLTDSTTYNSSKEFAIQNCEDLLFYGYFDKLDGVNKSGIVRYKTSNSTSSSNPAGEIYQPFTNGQTLADLKVDGTALKWYSLQSNCGINNNTTNKSAADTETLLPSTTLLVNGTTYYASQSINGTESSYRLPVTVYSAALGVKENNLPNLVTYPNPVKEYYTISNREDITEVQVYNILGQLQFSRTYNKDNVEIDFSALKSGLYFVKVYSEGKSDTLKVIKN</sequence>
<gene>
    <name evidence="4" type="ORF">SGQ83_07740</name>
</gene>
<protein>
    <submittedName>
        <fullName evidence="4">T9SS type A sorting domain-containing protein</fullName>
    </submittedName>
</protein>
<dbReference type="InterPro" id="IPR013431">
    <property type="entry name" value="Delta_60_rpt"/>
</dbReference>
<organism evidence="4 5">
    <name type="scientific">Flavobacterium cupriresistens</name>
    <dbReference type="NCBI Taxonomy" id="2893885"/>
    <lineage>
        <taxon>Bacteria</taxon>
        <taxon>Pseudomonadati</taxon>
        <taxon>Bacteroidota</taxon>
        <taxon>Flavobacteriia</taxon>
        <taxon>Flavobacteriales</taxon>
        <taxon>Flavobacteriaceae</taxon>
        <taxon>Flavobacterium</taxon>
    </lineage>
</organism>
<dbReference type="SUPFAM" id="SSF50993">
    <property type="entry name" value="Peptidase/esterase 'gauge' domain"/>
    <property type="match status" value="1"/>
</dbReference>
<evidence type="ECO:0000256" key="2">
    <source>
        <dbReference type="SAM" id="SignalP"/>
    </source>
</evidence>
<dbReference type="RefSeq" id="WP_230001956.1">
    <property type="nucleotide sequence ID" value="NZ_CP087134.1"/>
</dbReference>
<comment type="caution">
    <text evidence="4">The sequence shown here is derived from an EMBL/GenBank/DDBJ whole genome shotgun (WGS) entry which is preliminary data.</text>
</comment>
<dbReference type="NCBIfam" id="TIGR04183">
    <property type="entry name" value="Por_Secre_tail"/>
    <property type="match status" value="1"/>
</dbReference>
<keyword evidence="5" id="KW-1185">Reference proteome</keyword>
<feature type="signal peptide" evidence="2">
    <location>
        <begin position="1"/>
        <end position="18"/>
    </location>
</feature>
<keyword evidence="1 2" id="KW-0732">Signal</keyword>
<evidence type="ECO:0000313" key="4">
    <source>
        <dbReference type="EMBL" id="MDX6189233.1"/>
    </source>
</evidence>
<dbReference type="Pfam" id="PF18962">
    <property type="entry name" value="Por_Secre_tail"/>
    <property type="match status" value="1"/>
</dbReference>
<evidence type="ECO:0000313" key="5">
    <source>
        <dbReference type="Proteomes" id="UP001273350"/>
    </source>
</evidence>
<proteinExistence type="predicted"/>
<evidence type="ECO:0000256" key="1">
    <source>
        <dbReference type="ARBA" id="ARBA00022729"/>
    </source>
</evidence>
<accession>A0ABU4R9H3</accession>
<dbReference type="Pfam" id="PF17164">
    <property type="entry name" value="DUF5122"/>
    <property type="match status" value="9"/>
</dbReference>
<dbReference type="EMBL" id="JAWXVI010000004">
    <property type="protein sequence ID" value="MDX6189233.1"/>
    <property type="molecule type" value="Genomic_DNA"/>
</dbReference>
<dbReference type="Proteomes" id="UP001273350">
    <property type="component" value="Unassembled WGS sequence"/>
</dbReference>
<feature type="domain" description="Secretion system C-terminal sorting" evidence="3">
    <location>
        <begin position="835"/>
        <end position="902"/>
    </location>
</feature>